<feature type="binding site" evidence="5">
    <location>
        <position position="92"/>
    </location>
    <ligand>
        <name>AMP</name>
        <dbReference type="ChEBI" id="CHEBI:456215"/>
    </ligand>
</feature>
<evidence type="ECO:0000256" key="7">
    <source>
        <dbReference type="RuleBase" id="RU003331"/>
    </source>
</evidence>
<dbReference type="GO" id="GO:0004017">
    <property type="term" value="F:AMP kinase activity"/>
    <property type="evidence" value="ECO:0007669"/>
    <property type="project" value="UniProtKB-EC"/>
</dbReference>
<feature type="binding site" evidence="5">
    <location>
        <begin position="57"/>
        <end position="59"/>
    </location>
    <ligand>
        <name>AMP</name>
        <dbReference type="ChEBI" id="CHEBI:456215"/>
    </ligand>
</feature>
<dbReference type="InterPro" id="IPR000850">
    <property type="entry name" value="Adenylat/UMP-CMP_kin"/>
</dbReference>
<keyword evidence="5" id="KW-0963">Cytoplasm</keyword>
<feature type="binding site" evidence="5">
    <location>
        <position position="172"/>
    </location>
    <ligand>
        <name>ATP</name>
        <dbReference type="ChEBI" id="CHEBI:30616"/>
    </ligand>
</feature>
<feature type="region of interest" description="NMP" evidence="5">
    <location>
        <begin position="30"/>
        <end position="59"/>
    </location>
</feature>
<comment type="caution">
    <text evidence="8">The sequence shown here is derived from an EMBL/GenBank/DDBJ whole genome shotgun (WGS) entry which is preliminary data.</text>
</comment>
<feature type="binding site" evidence="5">
    <location>
        <position position="144"/>
    </location>
    <ligand>
        <name>AMP</name>
        <dbReference type="ChEBI" id="CHEBI:456215"/>
    </ligand>
</feature>
<comment type="pathway">
    <text evidence="5">Purine metabolism; AMP biosynthesis via salvage pathway; AMP from ADP: step 1/1.</text>
</comment>
<dbReference type="Gene3D" id="3.40.50.300">
    <property type="entry name" value="P-loop containing nucleotide triphosphate hydrolases"/>
    <property type="match status" value="1"/>
</dbReference>
<comment type="caution">
    <text evidence="5">Lacks conserved residue(s) required for the propagation of feature annotation.</text>
</comment>
<keyword evidence="4 5" id="KW-0418">Kinase</keyword>
<dbReference type="PROSITE" id="PS00113">
    <property type="entry name" value="ADENYLATE_KINASE"/>
    <property type="match status" value="1"/>
</dbReference>
<feature type="binding site" evidence="5">
    <location>
        <position position="127"/>
    </location>
    <ligand>
        <name>ATP</name>
        <dbReference type="ChEBI" id="CHEBI:30616"/>
    </ligand>
</feature>
<feature type="binding site" evidence="5">
    <location>
        <position position="31"/>
    </location>
    <ligand>
        <name>AMP</name>
        <dbReference type="ChEBI" id="CHEBI:456215"/>
    </ligand>
</feature>
<comment type="subcellular location">
    <subcellularLocation>
        <location evidence="5 7">Cytoplasm</location>
    </subcellularLocation>
</comment>
<feature type="binding site" evidence="5">
    <location>
        <position position="133"/>
    </location>
    <ligand>
        <name>AMP</name>
        <dbReference type="ChEBI" id="CHEBI:456215"/>
    </ligand>
</feature>
<dbReference type="SUPFAM" id="SSF52540">
    <property type="entry name" value="P-loop containing nucleoside triphosphate hydrolases"/>
    <property type="match status" value="1"/>
</dbReference>
<keyword evidence="9" id="KW-1185">Reference proteome</keyword>
<dbReference type="RefSeq" id="WP_377280730.1">
    <property type="nucleotide sequence ID" value="NZ_JBHRSI010000002.1"/>
</dbReference>
<dbReference type="PRINTS" id="PR00094">
    <property type="entry name" value="ADENYLTKNASE"/>
</dbReference>
<accession>A0ABW4N5R4</accession>
<keyword evidence="2 5" id="KW-0545">Nucleotide biosynthesis</keyword>
<dbReference type="Proteomes" id="UP001597237">
    <property type="component" value="Unassembled WGS sequence"/>
</dbReference>
<comment type="domain">
    <text evidence="5">Consists of three domains, a large central CORE domain and two small peripheral domains, NMPbind and LID, which undergo movements during catalysis. The LID domain closes over the site of phosphoryl transfer upon ATP binding. Assembling and dissambling the active center during each catalytic cycle provides an effective means to prevent ATP hydrolysis.</text>
</comment>
<feature type="binding site" evidence="5">
    <location>
        <begin position="10"/>
        <end position="15"/>
    </location>
    <ligand>
        <name>ATP</name>
        <dbReference type="ChEBI" id="CHEBI:30616"/>
    </ligand>
</feature>
<sequence>MNLILFGPPAAGKGTQAKRLVDGRGMVQLSTGDMLRAAIASKSELGQKVEGILQRGELVSDEIVVALIEERLPETEAAAGAIFDGFPRTVAQAQALDAMLAGRGKQIDLVIRLKVDDAELMKRIAGRFAESGRPDDNPESFKVRLDAYNSQTAPLLPYYRDQGKLVEVDGMASVEEVAAQIDKALGAAVS</sequence>
<feature type="binding site" evidence="5">
    <location>
        <position position="36"/>
    </location>
    <ligand>
        <name>AMP</name>
        <dbReference type="ChEBI" id="CHEBI:456215"/>
    </ligand>
</feature>
<dbReference type="Pfam" id="PF00406">
    <property type="entry name" value="ADK"/>
    <property type="match status" value="1"/>
</dbReference>
<evidence type="ECO:0000256" key="2">
    <source>
        <dbReference type="ARBA" id="ARBA00022727"/>
    </source>
</evidence>
<name>A0ABW4N5R4_9CAUL</name>
<dbReference type="NCBIfam" id="NF011104">
    <property type="entry name" value="PRK14531.1"/>
    <property type="match status" value="1"/>
</dbReference>
<dbReference type="InterPro" id="IPR033690">
    <property type="entry name" value="Adenylat_kinase_CS"/>
</dbReference>
<evidence type="ECO:0000313" key="8">
    <source>
        <dbReference type="EMBL" id="MFD1784585.1"/>
    </source>
</evidence>
<comment type="similarity">
    <text evidence="5 6">Belongs to the adenylate kinase family.</text>
</comment>
<feature type="binding site" evidence="5">
    <location>
        <begin position="85"/>
        <end position="88"/>
    </location>
    <ligand>
        <name>AMP</name>
        <dbReference type="ChEBI" id="CHEBI:456215"/>
    </ligand>
</feature>
<comment type="catalytic activity">
    <reaction evidence="5 7">
        <text>AMP + ATP = 2 ADP</text>
        <dbReference type="Rhea" id="RHEA:12973"/>
        <dbReference type="ChEBI" id="CHEBI:30616"/>
        <dbReference type="ChEBI" id="CHEBI:456215"/>
        <dbReference type="ChEBI" id="CHEBI:456216"/>
        <dbReference type="EC" id="2.7.4.3"/>
    </reaction>
</comment>
<protein>
    <recommendedName>
        <fullName evidence="5 7">Adenylate kinase</fullName>
        <shortName evidence="5">AK</shortName>
        <ecNumber evidence="5 7">2.7.4.3</ecNumber>
    </recommendedName>
    <alternativeName>
        <fullName evidence="5">ATP-AMP transphosphorylase</fullName>
    </alternativeName>
    <alternativeName>
        <fullName evidence="5">ATP:AMP phosphotransferase</fullName>
    </alternativeName>
    <alternativeName>
        <fullName evidence="5">Adenylate monophosphate kinase</fullName>
    </alternativeName>
</protein>
<dbReference type="EC" id="2.7.4.3" evidence="5 7"/>
<dbReference type="PANTHER" id="PTHR23359">
    <property type="entry name" value="NUCLEOTIDE KINASE"/>
    <property type="match status" value="1"/>
</dbReference>
<dbReference type="NCBIfam" id="NF011105">
    <property type="entry name" value="PRK14532.1"/>
    <property type="match status" value="1"/>
</dbReference>
<reference evidence="9" key="1">
    <citation type="journal article" date="2019" name="Int. J. Syst. Evol. Microbiol.">
        <title>The Global Catalogue of Microorganisms (GCM) 10K type strain sequencing project: providing services to taxonomists for standard genome sequencing and annotation.</title>
        <authorList>
            <consortium name="The Broad Institute Genomics Platform"/>
            <consortium name="The Broad Institute Genome Sequencing Center for Infectious Disease"/>
            <person name="Wu L."/>
            <person name="Ma J."/>
        </authorList>
    </citation>
    <scope>NUCLEOTIDE SEQUENCE [LARGE SCALE GENOMIC DNA]</scope>
    <source>
        <strain evidence="9">DFY28</strain>
    </source>
</reference>
<dbReference type="HAMAP" id="MF_00235">
    <property type="entry name" value="Adenylate_kinase_Adk"/>
    <property type="match status" value="1"/>
</dbReference>
<evidence type="ECO:0000256" key="5">
    <source>
        <dbReference type="HAMAP-Rule" id="MF_00235"/>
    </source>
</evidence>
<evidence type="ECO:0000256" key="1">
    <source>
        <dbReference type="ARBA" id="ARBA00022679"/>
    </source>
</evidence>
<dbReference type="EMBL" id="JBHUEY010000006">
    <property type="protein sequence ID" value="MFD1784585.1"/>
    <property type="molecule type" value="Genomic_DNA"/>
</dbReference>
<keyword evidence="3 5" id="KW-0547">Nucleotide-binding</keyword>
<comment type="function">
    <text evidence="5">Catalyzes the reversible transfer of the terminal phosphate group between ATP and AMP. Plays an important role in cellular energy homeostasis and in adenine nucleotide metabolism.</text>
</comment>
<organism evidence="8 9">
    <name type="scientific">Phenylobacterium terrae</name>
    <dbReference type="NCBI Taxonomy" id="2665495"/>
    <lineage>
        <taxon>Bacteria</taxon>
        <taxon>Pseudomonadati</taxon>
        <taxon>Pseudomonadota</taxon>
        <taxon>Alphaproteobacteria</taxon>
        <taxon>Caulobacterales</taxon>
        <taxon>Caulobacteraceae</taxon>
        <taxon>Phenylobacterium</taxon>
    </lineage>
</organism>
<dbReference type="CDD" id="cd01428">
    <property type="entry name" value="ADK"/>
    <property type="match status" value="1"/>
</dbReference>
<keyword evidence="1 5" id="KW-0808">Transferase</keyword>
<comment type="subunit">
    <text evidence="5 7">Monomer.</text>
</comment>
<evidence type="ECO:0000256" key="6">
    <source>
        <dbReference type="RuleBase" id="RU003330"/>
    </source>
</evidence>
<evidence type="ECO:0000313" key="9">
    <source>
        <dbReference type="Proteomes" id="UP001597237"/>
    </source>
</evidence>
<dbReference type="NCBIfam" id="NF001381">
    <property type="entry name" value="PRK00279.1-3"/>
    <property type="match status" value="1"/>
</dbReference>
<keyword evidence="5 7" id="KW-0067">ATP-binding</keyword>
<evidence type="ECO:0000256" key="4">
    <source>
        <dbReference type="ARBA" id="ARBA00022777"/>
    </source>
</evidence>
<dbReference type="InterPro" id="IPR027417">
    <property type="entry name" value="P-loop_NTPase"/>
</dbReference>
<proteinExistence type="inferred from homology"/>
<gene>
    <name evidence="5" type="primary">adk</name>
    <name evidence="8" type="ORF">ACFSC0_14365</name>
</gene>
<dbReference type="NCBIfam" id="NF011100">
    <property type="entry name" value="PRK14527.1"/>
    <property type="match status" value="1"/>
</dbReference>
<evidence type="ECO:0000256" key="3">
    <source>
        <dbReference type="ARBA" id="ARBA00022741"/>
    </source>
</evidence>